<dbReference type="PROSITE" id="PS50943">
    <property type="entry name" value="HTH_CROC1"/>
    <property type="match status" value="1"/>
</dbReference>
<dbReference type="PANTHER" id="PTHR46797">
    <property type="entry name" value="HTH-TYPE TRANSCRIPTIONAL REGULATOR"/>
    <property type="match status" value="1"/>
</dbReference>
<dbReference type="Gene3D" id="1.10.260.40">
    <property type="entry name" value="lambda repressor-like DNA-binding domains"/>
    <property type="match status" value="1"/>
</dbReference>
<organism evidence="3 4">
    <name type="scientific">Achromobacter agilis</name>
    <dbReference type="NCBI Taxonomy" id="1353888"/>
    <lineage>
        <taxon>Bacteria</taxon>
        <taxon>Pseudomonadati</taxon>
        <taxon>Pseudomonadota</taxon>
        <taxon>Betaproteobacteria</taxon>
        <taxon>Burkholderiales</taxon>
        <taxon>Alcaligenaceae</taxon>
        <taxon>Achromobacter</taxon>
    </lineage>
</organism>
<dbReference type="GO" id="GO:0003700">
    <property type="term" value="F:DNA-binding transcription factor activity"/>
    <property type="evidence" value="ECO:0007669"/>
    <property type="project" value="TreeGrafter"/>
</dbReference>
<evidence type="ECO:0000256" key="1">
    <source>
        <dbReference type="ARBA" id="ARBA00023125"/>
    </source>
</evidence>
<sequence length="190" mass="20654">MENSIASDAGLDRRIADRLKALRQERGWPLDELAGRAGVSRATLSRLENAEVSATAGVLGKLCAAYGMTMSRLMLMVEDDFVPLVPQQAQAVWVDESAGFRRRSVSPPTQQLAGEALACELDAGARIAYERSPRPGLEHHLLMLEGELDIAVDGQAYRLGPGDCLRYQLFGASAFSTPPHIGARYLLFIV</sequence>
<dbReference type="RefSeq" id="WP_129527298.1">
    <property type="nucleotide sequence ID" value="NZ_UFQB01000007.1"/>
</dbReference>
<evidence type="ECO:0000313" key="4">
    <source>
        <dbReference type="Proteomes" id="UP000289184"/>
    </source>
</evidence>
<dbReference type="SUPFAM" id="SSF47413">
    <property type="entry name" value="lambda repressor-like DNA-binding domains"/>
    <property type="match status" value="1"/>
</dbReference>
<name>A0A446CCL7_9BURK</name>
<dbReference type="Pfam" id="PF13560">
    <property type="entry name" value="HTH_31"/>
    <property type="match status" value="1"/>
</dbReference>
<dbReference type="SUPFAM" id="SSF51182">
    <property type="entry name" value="RmlC-like cupins"/>
    <property type="match status" value="1"/>
</dbReference>
<dbReference type="InterPro" id="IPR011051">
    <property type="entry name" value="RmlC_Cupin_sf"/>
</dbReference>
<dbReference type="GO" id="GO:0005829">
    <property type="term" value="C:cytosol"/>
    <property type="evidence" value="ECO:0007669"/>
    <property type="project" value="TreeGrafter"/>
</dbReference>
<dbReference type="PANTHER" id="PTHR46797:SF10">
    <property type="entry name" value="BLR1115 PROTEIN"/>
    <property type="match status" value="1"/>
</dbReference>
<dbReference type="Gene3D" id="2.60.120.10">
    <property type="entry name" value="Jelly Rolls"/>
    <property type="match status" value="1"/>
</dbReference>
<protein>
    <submittedName>
        <fullName evidence="3">HTH-type transcriptional regulator SutR</fullName>
    </submittedName>
</protein>
<dbReference type="InterPro" id="IPR001387">
    <property type="entry name" value="Cro/C1-type_HTH"/>
</dbReference>
<evidence type="ECO:0000259" key="2">
    <source>
        <dbReference type="PROSITE" id="PS50943"/>
    </source>
</evidence>
<dbReference type="GO" id="GO:0003677">
    <property type="term" value="F:DNA binding"/>
    <property type="evidence" value="ECO:0007669"/>
    <property type="project" value="UniProtKB-KW"/>
</dbReference>
<keyword evidence="1" id="KW-0238">DNA-binding</keyword>
<dbReference type="OrthoDB" id="73827at2"/>
<dbReference type="InterPro" id="IPR014710">
    <property type="entry name" value="RmlC-like_jellyroll"/>
</dbReference>
<proteinExistence type="predicted"/>
<dbReference type="CDD" id="cd00093">
    <property type="entry name" value="HTH_XRE"/>
    <property type="match status" value="1"/>
</dbReference>
<dbReference type="AlphaFoldDB" id="A0A446CCL7"/>
<dbReference type="SMART" id="SM00530">
    <property type="entry name" value="HTH_XRE"/>
    <property type="match status" value="1"/>
</dbReference>
<gene>
    <name evidence="3" type="primary">sutR_3</name>
    <name evidence="3" type="ORF">AGI3411_02072</name>
</gene>
<dbReference type="Proteomes" id="UP000289184">
    <property type="component" value="Unassembled WGS sequence"/>
</dbReference>
<evidence type="ECO:0000313" key="3">
    <source>
        <dbReference type="EMBL" id="SSW65594.1"/>
    </source>
</evidence>
<dbReference type="InterPro" id="IPR050807">
    <property type="entry name" value="TransReg_Diox_bact_type"/>
</dbReference>
<dbReference type="EMBL" id="UFQB01000007">
    <property type="protein sequence ID" value="SSW65594.1"/>
    <property type="molecule type" value="Genomic_DNA"/>
</dbReference>
<keyword evidence="4" id="KW-1185">Reference proteome</keyword>
<reference evidence="3 4" key="1">
    <citation type="submission" date="2018-07" db="EMBL/GenBank/DDBJ databases">
        <authorList>
            <person name="Peeters C."/>
        </authorList>
    </citation>
    <scope>NUCLEOTIDE SEQUENCE [LARGE SCALE GENOMIC DNA]</scope>
    <source>
        <strain evidence="3 4">LMG 3411</strain>
    </source>
</reference>
<dbReference type="InterPro" id="IPR010982">
    <property type="entry name" value="Lambda_DNA-bd_dom_sf"/>
</dbReference>
<accession>A0A446CCL7</accession>
<feature type="domain" description="HTH cro/C1-type" evidence="2">
    <location>
        <begin position="19"/>
        <end position="73"/>
    </location>
</feature>
<dbReference type="CDD" id="cd02209">
    <property type="entry name" value="cupin_XRE_C"/>
    <property type="match status" value="1"/>
</dbReference>